<dbReference type="Proteomes" id="UP001353858">
    <property type="component" value="Unassembled WGS sequence"/>
</dbReference>
<evidence type="ECO:0000313" key="2">
    <source>
        <dbReference type="EMBL" id="KAK4880015.1"/>
    </source>
</evidence>
<evidence type="ECO:0000313" key="3">
    <source>
        <dbReference type="Proteomes" id="UP001353858"/>
    </source>
</evidence>
<evidence type="ECO:0000256" key="1">
    <source>
        <dbReference type="SAM" id="MobiDB-lite"/>
    </source>
</evidence>
<gene>
    <name evidence="2" type="ORF">RN001_008161</name>
</gene>
<protein>
    <submittedName>
        <fullName evidence="2">Uncharacterized protein</fullName>
    </submittedName>
</protein>
<keyword evidence="3" id="KW-1185">Reference proteome</keyword>
<dbReference type="EMBL" id="JARPUR010000003">
    <property type="protein sequence ID" value="KAK4880015.1"/>
    <property type="molecule type" value="Genomic_DNA"/>
</dbReference>
<feature type="region of interest" description="Disordered" evidence="1">
    <location>
        <begin position="1"/>
        <end position="58"/>
    </location>
</feature>
<accession>A0AAN7P3W4</accession>
<reference evidence="3" key="1">
    <citation type="submission" date="2023-01" db="EMBL/GenBank/DDBJ databases">
        <title>Key to firefly adult light organ development and bioluminescence: homeobox transcription factors regulate luciferase expression and transportation to peroxisome.</title>
        <authorList>
            <person name="Fu X."/>
        </authorList>
    </citation>
    <scope>NUCLEOTIDE SEQUENCE [LARGE SCALE GENOMIC DNA]</scope>
</reference>
<feature type="compositionally biased region" description="Polar residues" evidence="1">
    <location>
        <begin position="32"/>
        <end position="48"/>
    </location>
</feature>
<name>A0AAN7P3W4_9COLE</name>
<sequence>MDDRVEKNVKQHQRWAPAPIPTENPWEKRKQQQQQHAVNPTTTQQKPPSENDHAQTLPILEKINATKKVRKRINQSPEIMKKKKRKLESLAASVAFDGMSDSDICDDDELDDIDLLVTSGLKDIIGYCQLSRGTVMFDN</sequence>
<organism evidence="2 3">
    <name type="scientific">Aquatica leii</name>
    <dbReference type="NCBI Taxonomy" id="1421715"/>
    <lineage>
        <taxon>Eukaryota</taxon>
        <taxon>Metazoa</taxon>
        <taxon>Ecdysozoa</taxon>
        <taxon>Arthropoda</taxon>
        <taxon>Hexapoda</taxon>
        <taxon>Insecta</taxon>
        <taxon>Pterygota</taxon>
        <taxon>Neoptera</taxon>
        <taxon>Endopterygota</taxon>
        <taxon>Coleoptera</taxon>
        <taxon>Polyphaga</taxon>
        <taxon>Elateriformia</taxon>
        <taxon>Elateroidea</taxon>
        <taxon>Lampyridae</taxon>
        <taxon>Luciolinae</taxon>
        <taxon>Aquatica</taxon>
    </lineage>
</organism>
<proteinExistence type="predicted"/>
<comment type="caution">
    <text evidence="2">The sequence shown here is derived from an EMBL/GenBank/DDBJ whole genome shotgun (WGS) entry which is preliminary data.</text>
</comment>
<dbReference type="AlphaFoldDB" id="A0AAN7P3W4"/>